<keyword evidence="2" id="KW-1185">Reference proteome</keyword>
<gene>
    <name evidence="1" type="ORF">C5167_041187</name>
</gene>
<dbReference type="EMBL" id="CM010715">
    <property type="protein sequence ID" value="RZC48224.1"/>
    <property type="molecule type" value="Genomic_DNA"/>
</dbReference>
<dbReference type="Gramene" id="RZC48224">
    <property type="protein sequence ID" value="RZC48224"/>
    <property type="gene ID" value="C5167_041187"/>
</dbReference>
<sequence>METSTETQGALAAEICISIENQSADKFSVCFCPQTGTVNLRMDHAGTTTDMLDNELSVPVVYL</sequence>
<evidence type="ECO:0000313" key="2">
    <source>
        <dbReference type="Proteomes" id="UP000316621"/>
    </source>
</evidence>
<accession>A0A4Y7IH67</accession>
<reference evidence="1 2" key="1">
    <citation type="journal article" date="2018" name="Science">
        <title>The opium poppy genome and morphinan production.</title>
        <authorList>
            <person name="Guo L."/>
            <person name="Winzer T."/>
            <person name="Yang X."/>
            <person name="Li Y."/>
            <person name="Ning Z."/>
            <person name="He Z."/>
            <person name="Teodor R."/>
            <person name="Lu Y."/>
            <person name="Bowser T.A."/>
            <person name="Graham I.A."/>
            <person name="Ye K."/>
        </authorList>
    </citation>
    <scope>NUCLEOTIDE SEQUENCE [LARGE SCALE GENOMIC DNA]</scope>
    <source>
        <strain evidence="2">cv. HN1</strain>
        <tissue evidence="1">Leaves</tissue>
    </source>
</reference>
<name>A0A4Y7IH67_PAPSO</name>
<proteinExistence type="predicted"/>
<protein>
    <submittedName>
        <fullName evidence="1">Uncharacterized protein</fullName>
    </submittedName>
</protein>
<dbReference type="Proteomes" id="UP000316621">
    <property type="component" value="Chromosome 1"/>
</dbReference>
<evidence type="ECO:0000313" key="1">
    <source>
        <dbReference type="EMBL" id="RZC48224.1"/>
    </source>
</evidence>
<dbReference type="AlphaFoldDB" id="A0A4Y7IH67"/>
<organism evidence="1 2">
    <name type="scientific">Papaver somniferum</name>
    <name type="common">Opium poppy</name>
    <dbReference type="NCBI Taxonomy" id="3469"/>
    <lineage>
        <taxon>Eukaryota</taxon>
        <taxon>Viridiplantae</taxon>
        <taxon>Streptophyta</taxon>
        <taxon>Embryophyta</taxon>
        <taxon>Tracheophyta</taxon>
        <taxon>Spermatophyta</taxon>
        <taxon>Magnoliopsida</taxon>
        <taxon>Ranunculales</taxon>
        <taxon>Papaveraceae</taxon>
        <taxon>Papaveroideae</taxon>
        <taxon>Papaver</taxon>
    </lineage>
</organism>